<evidence type="ECO:0000256" key="7">
    <source>
        <dbReference type="ARBA" id="ARBA00022953"/>
    </source>
</evidence>
<dbReference type="InterPro" id="IPR002166">
    <property type="entry name" value="RNA_pol_HCV"/>
</dbReference>
<dbReference type="Pfam" id="PF00998">
    <property type="entry name" value="RdRP_3"/>
    <property type="match status" value="1"/>
</dbReference>
<comment type="catalytic activity">
    <reaction evidence="8">
        <text>RNA(n) + a ribonucleoside 5'-triphosphate = RNA(n+1) + diphosphate</text>
        <dbReference type="Rhea" id="RHEA:21248"/>
        <dbReference type="Rhea" id="RHEA-COMP:14527"/>
        <dbReference type="Rhea" id="RHEA-COMP:17342"/>
        <dbReference type="ChEBI" id="CHEBI:33019"/>
        <dbReference type="ChEBI" id="CHEBI:61557"/>
        <dbReference type="ChEBI" id="CHEBI:140395"/>
        <dbReference type="EC" id="2.7.7.48"/>
    </reaction>
</comment>
<evidence type="ECO:0000256" key="3">
    <source>
        <dbReference type="ARBA" id="ARBA00022484"/>
    </source>
</evidence>
<dbReference type="InterPro" id="IPR043128">
    <property type="entry name" value="Rev_trsase/Diguanyl_cyclase"/>
</dbReference>
<dbReference type="GO" id="GO:0003968">
    <property type="term" value="F:RNA-directed RNA polymerase activity"/>
    <property type="evidence" value="ECO:0007669"/>
    <property type="project" value="UniProtKB-KW"/>
</dbReference>
<keyword evidence="5 8" id="KW-0548">Nucleotidyltransferase</keyword>
<evidence type="ECO:0000259" key="9">
    <source>
        <dbReference type="PROSITE" id="PS50507"/>
    </source>
</evidence>
<feature type="domain" description="RdRp catalytic" evidence="9">
    <location>
        <begin position="201"/>
        <end position="321"/>
    </location>
</feature>
<evidence type="ECO:0000256" key="4">
    <source>
        <dbReference type="ARBA" id="ARBA00022679"/>
    </source>
</evidence>
<evidence type="ECO:0000256" key="5">
    <source>
        <dbReference type="ARBA" id="ARBA00022695"/>
    </source>
</evidence>
<accession>A0A1Z2THS5</accession>
<dbReference type="InterPro" id="IPR007094">
    <property type="entry name" value="RNA-dir_pol_PSvirus"/>
</dbReference>
<reference evidence="10" key="1">
    <citation type="submission" date="2017-05" db="EMBL/GenBank/DDBJ databases">
        <title>First Complete Genome Sequence of Tobacco necrosis virus D Isolated from North America.</title>
        <authorList>
            <person name="Cassone B.J."/>
            <person name="Diaz Cruz G.A."/>
        </authorList>
    </citation>
    <scope>NUCLEOTIDE SEQUENCE</scope>
    <source>
        <strain evidence="10">Manitoban</strain>
    </source>
</reference>
<dbReference type="PROSITE" id="PS50507">
    <property type="entry name" value="RDRP_SSRNA_POS"/>
    <property type="match status" value="1"/>
</dbReference>
<organismHost>
    <name type="scientific">Nicotiana clevelandii</name>
    <name type="common">Wild tobacco</name>
    <dbReference type="NCBI Taxonomy" id="81866"/>
</organismHost>
<organismHost>
    <name type="scientific">Cucumis sativus</name>
    <name type="common">Cucumber</name>
    <dbReference type="NCBI Taxonomy" id="3659"/>
</organismHost>
<keyword evidence="7 8" id="KW-0693">Viral RNA replication</keyword>
<dbReference type="GO" id="GO:0039694">
    <property type="term" value="P:viral RNA genome replication"/>
    <property type="evidence" value="ECO:0007669"/>
    <property type="project" value="InterPro"/>
</dbReference>
<organismHost>
    <name type="scientific">Tulipa gesneriana</name>
    <name type="common">Garden tulip</name>
    <dbReference type="NCBI Taxonomy" id="13306"/>
</organismHost>
<keyword evidence="3 8" id="KW-0696">RNA-directed RNA polymerase</keyword>
<organismHost>
    <name type="scientific">Chenopodium quinoa</name>
    <name type="common">Quinoa</name>
    <dbReference type="NCBI Taxonomy" id="63459"/>
</organismHost>
<dbReference type="GO" id="GO:0003723">
    <property type="term" value="F:RNA binding"/>
    <property type="evidence" value="ECO:0007669"/>
    <property type="project" value="InterPro"/>
</dbReference>
<dbReference type="CDD" id="cd23244">
    <property type="entry name" value="Betanecrovirus_RdRp"/>
    <property type="match status" value="1"/>
</dbReference>
<organismHost>
    <name type="scientific">Chenopodium amaranticolor</name>
    <dbReference type="NCBI Taxonomy" id="66262"/>
</organismHost>
<dbReference type="EMBL" id="MF158986">
    <property type="protein sequence ID" value="ASA69342.1"/>
    <property type="molecule type" value="Genomic_RNA"/>
</dbReference>
<dbReference type="Gene3D" id="3.30.70.270">
    <property type="match status" value="1"/>
</dbReference>
<evidence type="ECO:0000256" key="1">
    <source>
        <dbReference type="ARBA" id="ARBA00002753"/>
    </source>
</evidence>
<proteinExistence type="predicted"/>
<dbReference type="EC" id="2.7.7.48" evidence="2 8"/>
<organismHost>
    <name type="scientific">Nicotiana tabacum</name>
    <name type="common">Common tobacco</name>
    <dbReference type="NCBI Taxonomy" id="4097"/>
</organismHost>
<evidence type="ECO:0000313" key="10">
    <source>
        <dbReference type="EMBL" id="ASA69342.1"/>
    </source>
</evidence>
<organism evidence="10">
    <name type="scientific">Tobacco necrosis virus (strain D)</name>
    <name type="common">TNV-D</name>
    <dbReference type="NCBI Taxonomy" id="12056"/>
    <lineage>
        <taxon>Viruses</taxon>
        <taxon>Riboviria</taxon>
        <taxon>Orthornavirae</taxon>
        <taxon>Kitrinoviricota</taxon>
        <taxon>Tolucaviricetes</taxon>
        <taxon>Tolivirales</taxon>
        <taxon>Tombusviridae</taxon>
        <taxon>Procedovirinae</taxon>
        <taxon>Betanecrovirus</taxon>
        <taxon>Betanecrovirus nicotianae</taxon>
    </lineage>
</organism>
<keyword evidence="6 8" id="KW-0547">Nucleotide-binding</keyword>
<evidence type="ECO:0000256" key="8">
    <source>
        <dbReference type="RuleBase" id="RU363062"/>
    </source>
</evidence>
<name>A0A1Z2THS5_TNVD</name>
<comment type="function">
    <text evidence="1">RNA-dependent RNA polymerase that plays an essential role in the virus replication.</text>
</comment>
<evidence type="ECO:0000256" key="2">
    <source>
        <dbReference type="ARBA" id="ARBA00012494"/>
    </source>
</evidence>
<keyword evidence="4 8" id="KW-0808">Transferase</keyword>
<dbReference type="GO" id="GO:0000166">
    <property type="term" value="F:nucleotide binding"/>
    <property type="evidence" value="ECO:0007669"/>
    <property type="project" value="UniProtKB-KW"/>
</dbReference>
<dbReference type="SUPFAM" id="SSF56672">
    <property type="entry name" value="DNA/RNA polymerases"/>
    <property type="match status" value="1"/>
</dbReference>
<protein>
    <recommendedName>
        <fullName evidence="2 8">RNA-directed RNA polymerase</fullName>
        <ecNumber evidence="2 8">2.7.7.48</ecNumber>
    </recommendedName>
</protein>
<sequence>MLVTKGPPLAKPRKLYRFTGMGTHIRYGVHDHSLGNVRRGLVERLYMVEVKGELKPTPKPNPGAFGQLSRFNRKLGVYLPKTTRLTPKEFLGFYTGRKLERYQRAVESLEMHPVREKDAWLSTFVKAEKLNITAKPDPAPRVIQPRDPRYNVEVGRFLRHSEEMLFKAINKTFGGRTIFKGLSSDQAGVEMKELWDSFKDPVGIGMDASRFDQHISKDALEFEHKMWLSMFPVSERKELARLLSWQINNRGLARCPDGEIRYKVEGCRMSGDMNTSSGNCYIMCATVHNWCSEVKKLKHFRLANNGDDCMLVVERSDEESVREGLIEYYTTLGFTMKVEPTVDVLERVEFCQTRPVLVNGAYRMVRNLHQSMSKDLHSLHDLGSRVSREAWVTAVGTGGRCMNDGVPVLKEFFKQFPDYNLGLKKNSDMAQKLTEDWKYKFNRTNAFQDVMPSQETRFSFWLAFGILPDEQIALENGFSPLRVDIIDEQIQEEVSLLQFSGA</sequence>
<dbReference type="InterPro" id="IPR043502">
    <property type="entry name" value="DNA/RNA_pol_sf"/>
</dbReference>
<evidence type="ECO:0000256" key="6">
    <source>
        <dbReference type="ARBA" id="ARBA00022741"/>
    </source>
</evidence>
<organismHost>
    <name type="scientific">Phaseolus vulgaris</name>
    <name type="common">Kidney bean</name>
    <name type="synonym">French bean</name>
    <dbReference type="NCBI Taxonomy" id="3885"/>
</organismHost>